<reference evidence="2 3" key="1">
    <citation type="submission" date="2018-08" db="EMBL/GenBank/DDBJ databases">
        <title>Genomic Encyclopedia of Type Strains, Phase III (KMG-III): the genomes of soil and plant-associated and newly described type strains.</title>
        <authorList>
            <person name="Whitman W."/>
        </authorList>
    </citation>
    <scope>NUCLEOTIDE SEQUENCE [LARGE SCALE GENOMIC DNA]</scope>
    <source>
        <strain evidence="2 3">CGMCC 1.10966</strain>
    </source>
</reference>
<proteinExistence type="predicted"/>
<dbReference type="PANTHER" id="PTHR12110:SF41">
    <property type="entry name" value="INOSOSE DEHYDRATASE"/>
    <property type="match status" value="1"/>
</dbReference>
<organism evidence="2 3">
    <name type="scientific">Paenibacillus taihuensis</name>
    <dbReference type="NCBI Taxonomy" id="1156355"/>
    <lineage>
        <taxon>Bacteria</taxon>
        <taxon>Bacillati</taxon>
        <taxon>Bacillota</taxon>
        <taxon>Bacilli</taxon>
        <taxon>Bacillales</taxon>
        <taxon>Paenibacillaceae</taxon>
        <taxon>Paenibacillus</taxon>
    </lineage>
</organism>
<evidence type="ECO:0000313" key="2">
    <source>
        <dbReference type="EMBL" id="REE85164.1"/>
    </source>
</evidence>
<dbReference type="PANTHER" id="PTHR12110">
    <property type="entry name" value="HYDROXYPYRUVATE ISOMERASE"/>
    <property type="match status" value="1"/>
</dbReference>
<sequence>MRISAGINVFSVHKELGEDYFGTLEKLAAAGYENLELIGFNMKSFTRFIDEVPAEVVGAKLRELGLTAISVHEGLMPGQDLAAFDWDRVLEYYETFECRNIVLPSVFIRNREDTLRSAEQMNAVGKKLKERGFQFYLHNHAHEFKSVGDTTLFDLLLENTDPSYLKFELDMVWVLRAGLDPIDVLKKLGERCDIVHQKDISRTLAGPLNIIEAMRQNGDEDMEAFQAYGKYTAPSDFVDLGTGAFDLKGTYASIQEMGHIRYALVENEGESADKLQSVRSDLQVLKQYLQASQPV</sequence>
<dbReference type="Proteomes" id="UP000256304">
    <property type="component" value="Unassembled WGS sequence"/>
</dbReference>
<dbReference type="AlphaFoldDB" id="A0A3D9S5H4"/>
<feature type="domain" description="Xylose isomerase-like TIM barrel" evidence="1">
    <location>
        <begin position="24"/>
        <end position="287"/>
    </location>
</feature>
<dbReference type="RefSeq" id="WP_181909555.1">
    <property type="nucleotide sequence ID" value="NZ_QTTN01000013.1"/>
</dbReference>
<dbReference type="Pfam" id="PF01261">
    <property type="entry name" value="AP_endonuc_2"/>
    <property type="match status" value="1"/>
</dbReference>
<accession>A0A3D9S5H4</accession>
<dbReference type="GO" id="GO:0016853">
    <property type="term" value="F:isomerase activity"/>
    <property type="evidence" value="ECO:0007669"/>
    <property type="project" value="UniProtKB-KW"/>
</dbReference>
<keyword evidence="3" id="KW-1185">Reference proteome</keyword>
<evidence type="ECO:0000259" key="1">
    <source>
        <dbReference type="Pfam" id="PF01261"/>
    </source>
</evidence>
<dbReference type="Gene3D" id="3.20.20.150">
    <property type="entry name" value="Divalent-metal-dependent TIM barrel enzymes"/>
    <property type="match status" value="1"/>
</dbReference>
<dbReference type="SUPFAM" id="SSF51658">
    <property type="entry name" value="Xylose isomerase-like"/>
    <property type="match status" value="1"/>
</dbReference>
<dbReference type="InterPro" id="IPR013022">
    <property type="entry name" value="Xyl_isomerase-like_TIM-brl"/>
</dbReference>
<dbReference type="InterPro" id="IPR050312">
    <property type="entry name" value="IolE/XylAMocC-like"/>
</dbReference>
<dbReference type="InterPro" id="IPR036237">
    <property type="entry name" value="Xyl_isomerase-like_sf"/>
</dbReference>
<comment type="caution">
    <text evidence="2">The sequence shown here is derived from an EMBL/GenBank/DDBJ whole genome shotgun (WGS) entry which is preliminary data.</text>
</comment>
<dbReference type="EMBL" id="QTTN01000013">
    <property type="protein sequence ID" value="REE85164.1"/>
    <property type="molecule type" value="Genomic_DNA"/>
</dbReference>
<keyword evidence="2" id="KW-0413">Isomerase</keyword>
<protein>
    <submittedName>
        <fullName evidence="2">Sugar phosphate isomerase/epimerase</fullName>
    </submittedName>
</protein>
<evidence type="ECO:0000313" key="3">
    <source>
        <dbReference type="Proteomes" id="UP000256304"/>
    </source>
</evidence>
<gene>
    <name evidence="2" type="ORF">A8990_11382</name>
</gene>
<name>A0A3D9S5H4_9BACL</name>